<dbReference type="EMBL" id="QEKQ01000002">
    <property type="protein sequence ID" value="PVY78205.1"/>
    <property type="molecule type" value="Genomic_DNA"/>
</dbReference>
<dbReference type="OrthoDB" id="5625885at2"/>
<comment type="caution">
    <text evidence="2">The sequence shown here is derived from an EMBL/GenBank/DDBJ whole genome shotgun (WGS) entry which is preliminary data.</text>
</comment>
<name>A0A2A2I515_9GAMM</name>
<evidence type="ECO:0000313" key="2">
    <source>
        <dbReference type="EMBL" id="PAV26374.1"/>
    </source>
</evidence>
<dbReference type="Proteomes" id="UP000218332">
    <property type="component" value="Unassembled WGS sequence"/>
</dbReference>
<accession>A0A2A2I515</accession>
<dbReference type="RefSeq" id="WP_095610548.1">
    <property type="nucleotide sequence ID" value="NZ_NMPM01000024.1"/>
</dbReference>
<dbReference type="AlphaFoldDB" id="A0A2A2I515"/>
<dbReference type="Proteomes" id="UP000245887">
    <property type="component" value="Unassembled WGS sequence"/>
</dbReference>
<dbReference type="Pfam" id="PF11174">
    <property type="entry name" value="DUF2970"/>
    <property type="match status" value="1"/>
</dbReference>
<evidence type="ECO:0000313" key="5">
    <source>
        <dbReference type="Proteomes" id="UP000245887"/>
    </source>
</evidence>
<keyword evidence="1" id="KW-0472">Membrane</keyword>
<evidence type="ECO:0000256" key="1">
    <source>
        <dbReference type="SAM" id="Phobius"/>
    </source>
</evidence>
<reference evidence="3 5" key="2">
    <citation type="submission" date="2018-04" db="EMBL/GenBank/DDBJ databases">
        <title>Genomic Encyclopedia of Type Strains, Phase IV (KMG-IV): sequencing the most valuable type-strain genomes for metagenomic binning, comparative biology and taxonomic classification.</title>
        <authorList>
            <person name="Goeker M."/>
        </authorList>
    </citation>
    <scope>NUCLEOTIDE SEQUENCE [LARGE SCALE GENOMIC DNA]</scope>
    <source>
        <strain evidence="3 5">DSM 28688</strain>
    </source>
</reference>
<keyword evidence="4" id="KW-1185">Reference proteome</keyword>
<evidence type="ECO:0000313" key="4">
    <source>
        <dbReference type="Proteomes" id="UP000218332"/>
    </source>
</evidence>
<sequence length="76" mass="8543">MTEQQQDNQPQRRRPGILKIIQSILAGAFGVQSNRRREEDFRSGNALPYIIAGVIFTAGFVITIALIVRWVLSTQS</sequence>
<reference evidence="2 4" key="1">
    <citation type="submission" date="2017-07" db="EMBL/GenBank/DDBJ databases">
        <title>Tamlnaduibacter salinus (Mi-7) genome sequencing.</title>
        <authorList>
            <person name="Verma A."/>
            <person name="Krishnamurthi S."/>
        </authorList>
    </citation>
    <scope>NUCLEOTIDE SEQUENCE [LARGE SCALE GENOMIC DNA]</scope>
    <source>
        <strain evidence="2 4">Mi-7</strain>
    </source>
</reference>
<evidence type="ECO:0008006" key="6">
    <source>
        <dbReference type="Google" id="ProtNLM"/>
    </source>
</evidence>
<protein>
    <recommendedName>
        <fullName evidence="6">DUF2970 domain-containing protein</fullName>
    </recommendedName>
</protein>
<evidence type="ECO:0000313" key="3">
    <source>
        <dbReference type="EMBL" id="PVY78205.1"/>
    </source>
</evidence>
<gene>
    <name evidence="3" type="ORF">C8D92_102245</name>
    <name evidence="2" type="ORF">CF392_05920</name>
</gene>
<dbReference type="InterPro" id="IPR021344">
    <property type="entry name" value="DUF2970"/>
</dbReference>
<dbReference type="EMBL" id="NMPM01000024">
    <property type="protein sequence ID" value="PAV26374.1"/>
    <property type="molecule type" value="Genomic_DNA"/>
</dbReference>
<feature type="transmembrane region" description="Helical" evidence="1">
    <location>
        <begin position="46"/>
        <end position="72"/>
    </location>
</feature>
<proteinExistence type="predicted"/>
<organism evidence="2 4">
    <name type="scientific">Tamilnaduibacter salinus</name>
    <dbReference type="NCBI Taxonomy" id="1484056"/>
    <lineage>
        <taxon>Bacteria</taxon>
        <taxon>Pseudomonadati</taxon>
        <taxon>Pseudomonadota</taxon>
        <taxon>Gammaproteobacteria</taxon>
        <taxon>Pseudomonadales</taxon>
        <taxon>Marinobacteraceae</taxon>
        <taxon>Tamilnaduibacter</taxon>
    </lineage>
</organism>
<keyword evidence="1" id="KW-1133">Transmembrane helix</keyword>
<keyword evidence="1" id="KW-0812">Transmembrane</keyword>